<evidence type="ECO:0000256" key="4">
    <source>
        <dbReference type="ARBA" id="ARBA00022833"/>
    </source>
</evidence>
<dbReference type="RefSeq" id="WP_045780255.1">
    <property type="nucleotide sequence ID" value="NZ_LAJX01000221.1"/>
</dbReference>
<dbReference type="GO" id="GO:0046872">
    <property type="term" value="F:metal ion binding"/>
    <property type="evidence" value="ECO:0007669"/>
    <property type="project" value="UniProtKB-KW"/>
</dbReference>
<dbReference type="Proteomes" id="UP000033684">
    <property type="component" value="Unassembled WGS sequence"/>
</dbReference>
<dbReference type="PANTHER" id="PTHR38344:SF1">
    <property type="entry name" value="INORGANIC CARBON TRANSPORTER SUBUNIT DABA-RELATED"/>
    <property type="match status" value="1"/>
</dbReference>
<keyword evidence="5" id="KW-0472">Membrane</keyword>
<feature type="non-terminal residue" evidence="6">
    <location>
        <position position="1"/>
    </location>
</feature>
<dbReference type="EMBL" id="LAJX01000221">
    <property type="protein sequence ID" value="KJV05481.1"/>
    <property type="molecule type" value="Genomic_DNA"/>
</dbReference>
<accession>A0A0F3IFE5</accession>
<proteinExistence type="inferred from homology"/>
<keyword evidence="2" id="KW-1003">Cell membrane</keyword>
<evidence type="ECO:0000313" key="7">
    <source>
        <dbReference type="Proteomes" id="UP000033684"/>
    </source>
</evidence>
<reference evidence="7" key="1">
    <citation type="submission" date="2015-03" db="EMBL/GenBank/DDBJ databases">
        <title>Draft genome sequence of a novel methanotroph (Sn10-6) isolated from flooded ricefield rhizosphere in India.</title>
        <authorList>
            <person name="Pandit P.S."/>
            <person name="Pore S.D."/>
            <person name="Arora P."/>
            <person name="Kapse N.G."/>
            <person name="Dhakephalkar P.K."/>
            <person name="Rahalkar M.C."/>
        </authorList>
    </citation>
    <scope>NUCLEOTIDE SEQUENCE [LARGE SCALE GENOMIC DNA]</scope>
    <source>
        <strain evidence="7">Sn10-6</strain>
    </source>
</reference>
<dbReference type="HAMAP" id="MF_01871">
    <property type="entry name" value="DabA"/>
    <property type="match status" value="1"/>
</dbReference>
<dbReference type="OrthoDB" id="9805101at2"/>
<evidence type="ECO:0000256" key="1">
    <source>
        <dbReference type="ARBA" id="ARBA00022448"/>
    </source>
</evidence>
<dbReference type="InterPro" id="IPR018752">
    <property type="entry name" value="DabA"/>
</dbReference>
<sequence length="1038" mass="117343">GYQELPFEEALDTAQSLTGVSGYLPEQKFRELFQQQRINEADLDAAFAFYPGLLAEQAVCQVYERTIYRRDVYKIALLQELSPLSFSGLLWQIHHNHALQRIQKGVPEFAQTLLLAGGSEAEAVRRLWDSVLIKLELETVALHPEALLDLTIEQAEDWLNQGLSAEPQTSFHIHTQQQAEQEVERLFAELGNSLSLRGLVLALSGLDILDCVRPQLIKVCASALDEGIAHWHNPEQELSLYKAWRMMLSFDANLFLHQLPDWQTIIADLPEEPLDAIIIQLTKMALPEAQWEGYLRRIALEIPGWSGFINWRQHHPKYNPRQTGAITLADYLAIRLVLDRLWLNQACHDLWQVDANVQSLTTYFRKNLSEFFVRKHLYQGRLPEYLSQEAHALIIRAGSERQAREQWQQLADKILTWQLSPNAATAEPSVENSAWRIFLLCQHLGLNAKHVLALNKTDCQQLLALLNEFDSSEHSKVWLYAYEFHYREQLLQGLRANYGYGAWAKRDTRPEAQLIFCMDEREEAFRRHLEEHNPALETLGAAGFFGIAMDYQGLTDTKPSALCPIVVTPQHSVRERTHPEVASKLIKHQQGFKRLQALSRLFNYRSSSEVLTSVIAIPLMAPVLLAHLLGIVLMPELSHRLMQSLKRVLKPGIKTYLQVNLTANEPEVQKPGFSDSEQAERVTAFLRSTGLSYGFAELIVLIGHGSTSQNNPHDAAHNCGACSGKHGGPNARAFAIMANRAEVRELLQQRGINIPSDTWFIAAEHNTCSEDIKWYDLEDIPPARLIAFERLQQQLNHARQMSAHERCRRFASAPKQPKPKRALSHIYQRSIDFTQSRPELGHATNAAAIIGRRSLSRGLFLDRRVFLISYDPTQDPDGKILEGILLAVSPVGAGINLEYYFSTINNTYFGCGTKTPHNIMGMVAVMEGTNSDLLTGLPLQMVEVHEAMRLQVIVEATPEILTAIYQRQPSLRELIGGAWLHLTAIHPETGAMSLFNPDAGFEPWQSQPVELPVCTESAACYQGQTEPVAPHLIRHQLK</sequence>
<keyword evidence="7" id="KW-1185">Reference proteome</keyword>
<keyword evidence="1" id="KW-0813">Transport</keyword>
<dbReference type="PANTHER" id="PTHR38344">
    <property type="entry name" value="UPF0753 PROTEIN AQ_863"/>
    <property type="match status" value="1"/>
</dbReference>
<comment type="caution">
    <text evidence="6">The sequence shown here is derived from an EMBL/GenBank/DDBJ whole genome shotgun (WGS) entry which is preliminary data.</text>
</comment>
<gene>
    <name evidence="6" type="ORF">VZ94_17835</name>
</gene>
<reference evidence="6 7" key="2">
    <citation type="journal article" date="2016" name="Microb. Ecol.">
        <title>Genome Characteristics of a Novel Type I Methanotroph (Sn10-6) Isolated from a Flooded Indian Rice Field.</title>
        <authorList>
            <person name="Rahalkar M.C."/>
            <person name="Pandit P.S."/>
            <person name="Dhakephalkar P.K."/>
            <person name="Pore S."/>
            <person name="Arora P."/>
            <person name="Kapse N."/>
        </authorList>
    </citation>
    <scope>NUCLEOTIDE SEQUENCE [LARGE SCALE GENOMIC DNA]</scope>
    <source>
        <strain evidence="6 7">Sn10-6</strain>
    </source>
</reference>
<dbReference type="PATRIC" id="fig|1632867.3.peg.2631"/>
<evidence type="ECO:0000256" key="3">
    <source>
        <dbReference type="ARBA" id="ARBA00022723"/>
    </source>
</evidence>
<evidence type="ECO:0000256" key="2">
    <source>
        <dbReference type="ARBA" id="ARBA00022475"/>
    </source>
</evidence>
<evidence type="ECO:0000313" key="6">
    <source>
        <dbReference type="EMBL" id="KJV05481.1"/>
    </source>
</evidence>
<evidence type="ECO:0008006" key="8">
    <source>
        <dbReference type="Google" id="ProtNLM"/>
    </source>
</evidence>
<keyword evidence="3" id="KW-0479">Metal-binding</keyword>
<organism evidence="6 7">
    <name type="scientific">Methylocucumis oryzae</name>
    <dbReference type="NCBI Taxonomy" id="1632867"/>
    <lineage>
        <taxon>Bacteria</taxon>
        <taxon>Pseudomonadati</taxon>
        <taxon>Pseudomonadota</taxon>
        <taxon>Gammaproteobacteria</taxon>
        <taxon>Methylococcales</taxon>
        <taxon>Methylococcaceae</taxon>
        <taxon>Methylocucumis</taxon>
    </lineage>
</organism>
<protein>
    <recommendedName>
        <fullName evidence="8">DUF2309 domain-containing protein</fullName>
    </recommendedName>
</protein>
<evidence type="ECO:0000256" key="5">
    <source>
        <dbReference type="ARBA" id="ARBA00023136"/>
    </source>
</evidence>
<dbReference type="AlphaFoldDB" id="A0A0F3IFE5"/>
<dbReference type="Pfam" id="PF10070">
    <property type="entry name" value="DabA"/>
    <property type="match status" value="1"/>
</dbReference>
<name>A0A0F3IFE5_9GAMM</name>
<keyword evidence="4" id="KW-0862">Zinc</keyword>